<dbReference type="InterPro" id="IPR000792">
    <property type="entry name" value="Tscrpt_reg_LuxR_C"/>
</dbReference>
<dbReference type="GO" id="GO:0006355">
    <property type="term" value="P:regulation of DNA-templated transcription"/>
    <property type="evidence" value="ECO:0007669"/>
    <property type="project" value="InterPro"/>
</dbReference>
<dbReference type="CDD" id="cd06170">
    <property type="entry name" value="LuxR_C_like"/>
    <property type="match status" value="1"/>
</dbReference>
<keyword evidence="3" id="KW-0238">DNA-binding</keyword>
<dbReference type="SUPFAM" id="SSF52172">
    <property type="entry name" value="CheY-like"/>
    <property type="match status" value="1"/>
</dbReference>
<keyword evidence="2" id="KW-0805">Transcription regulation</keyword>
<keyword evidence="1 5" id="KW-0597">Phosphoprotein</keyword>
<gene>
    <name evidence="8" type="ordered locus">Mnod_0851</name>
</gene>
<evidence type="ECO:0000256" key="1">
    <source>
        <dbReference type="ARBA" id="ARBA00022553"/>
    </source>
</evidence>
<dbReference type="CDD" id="cd17535">
    <property type="entry name" value="REC_NarL-like"/>
    <property type="match status" value="1"/>
</dbReference>
<dbReference type="SMART" id="SM00421">
    <property type="entry name" value="HTH_LUXR"/>
    <property type="match status" value="1"/>
</dbReference>
<dbReference type="GO" id="GO:0000160">
    <property type="term" value="P:phosphorelay signal transduction system"/>
    <property type="evidence" value="ECO:0007669"/>
    <property type="project" value="InterPro"/>
</dbReference>
<evidence type="ECO:0000256" key="3">
    <source>
        <dbReference type="ARBA" id="ARBA00023125"/>
    </source>
</evidence>
<dbReference type="PANTHER" id="PTHR43214:SF41">
    <property type="entry name" value="NITRATE_NITRITE RESPONSE REGULATOR PROTEIN NARP"/>
    <property type="match status" value="1"/>
</dbReference>
<evidence type="ECO:0000256" key="2">
    <source>
        <dbReference type="ARBA" id="ARBA00023015"/>
    </source>
</evidence>
<dbReference type="RefSeq" id="WP_015927580.1">
    <property type="nucleotide sequence ID" value="NC_011894.1"/>
</dbReference>
<name>B8IGH6_METNO</name>
<reference evidence="8 9" key="1">
    <citation type="submission" date="2009-01" db="EMBL/GenBank/DDBJ databases">
        <title>Complete sequence of chromosome of Methylobacterium nodulans ORS 2060.</title>
        <authorList>
            <consortium name="US DOE Joint Genome Institute"/>
            <person name="Lucas S."/>
            <person name="Copeland A."/>
            <person name="Lapidus A."/>
            <person name="Glavina del Rio T."/>
            <person name="Dalin E."/>
            <person name="Tice H."/>
            <person name="Bruce D."/>
            <person name="Goodwin L."/>
            <person name="Pitluck S."/>
            <person name="Sims D."/>
            <person name="Brettin T."/>
            <person name="Detter J.C."/>
            <person name="Han C."/>
            <person name="Larimer F."/>
            <person name="Land M."/>
            <person name="Hauser L."/>
            <person name="Kyrpides N."/>
            <person name="Ivanova N."/>
            <person name="Marx C.J."/>
            <person name="Richardson P."/>
        </authorList>
    </citation>
    <scope>NUCLEOTIDE SEQUENCE [LARGE SCALE GENOMIC DNA]</scope>
    <source>
        <strain evidence="9">LMG 21967 / CNCM I-2342 / ORS 2060</strain>
    </source>
</reference>
<dbReference type="OrthoDB" id="9814495at2"/>
<evidence type="ECO:0000256" key="5">
    <source>
        <dbReference type="PROSITE-ProRule" id="PRU00169"/>
    </source>
</evidence>
<accession>B8IGH6</accession>
<dbReference type="PRINTS" id="PR00038">
    <property type="entry name" value="HTHLUXR"/>
</dbReference>
<dbReference type="GO" id="GO:0003677">
    <property type="term" value="F:DNA binding"/>
    <property type="evidence" value="ECO:0007669"/>
    <property type="project" value="UniProtKB-KW"/>
</dbReference>
<dbReference type="PROSITE" id="PS00622">
    <property type="entry name" value="HTH_LUXR_1"/>
    <property type="match status" value="1"/>
</dbReference>
<dbReference type="Proteomes" id="UP000008207">
    <property type="component" value="Chromosome"/>
</dbReference>
<feature type="modified residue" description="4-aspartylphosphate" evidence="5">
    <location>
        <position position="61"/>
    </location>
</feature>
<keyword evidence="9" id="KW-1185">Reference proteome</keyword>
<evidence type="ECO:0000313" key="9">
    <source>
        <dbReference type="Proteomes" id="UP000008207"/>
    </source>
</evidence>
<dbReference type="InterPro" id="IPR011006">
    <property type="entry name" value="CheY-like_superfamily"/>
</dbReference>
<dbReference type="AlphaFoldDB" id="B8IGH6"/>
<dbReference type="InterPro" id="IPR001789">
    <property type="entry name" value="Sig_transdc_resp-reg_receiver"/>
</dbReference>
<dbReference type="HOGENOM" id="CLU_000445_90_1_5"/>
<dbReference type="KEGG" id="mno:Mnod_0851"/>
<dbReference type="Pfam" id="PF00196">
    <property type="entry name" value="GerE"/>
    <property type="match status" value="1"/>
</dbReference>
<dbReference type="STRING" id="460265.Mnod_0851"/>
<evidence type="ECO:0000313" key="8">
    <source>
        <dbReference type="EMBL" id="ACL55876.1"/>
    </source>
</evidence>
<dbReference type="PROSITE" id="PS50110">
    <property type="entry name" value="RESPONSE_REGULATORY"/>
    <property type="match status" value="1"/>
</dbReference>
<dbReference type="InterPro" id="IPR016032">
    <property type="entry name" value="Sig_transdc_resp-reg_C-effctor"/>
</dbReference>
<dbReference type="SUPFAM" id="SSF46894">
    <property type="entry name" value="C-terminal effector domain of the bipartite response regulators"/>
    <property type="match status" value="1"/>
</dbReference>
<protein>
    <submittedName>
        <fullName evidence="8">Two component transcriptional regulator, LuxR family</fullName>
    </submittedName>
</protein>
<dbReference type="PANTHER" id="PTHR43214">
    <property type="entry name" value="TWO-COMPONENT RESPONSE REGULATOR"/>
    <property type="match status" value="1"/>
</dbReference>
<sequence length="232" mass="24789">MTLQENSCTRVLVADAHPLLLRGVQHLLRHEPDLSIIGEAISGAQALRLASDLQPDIAILDVALPGLHGSEIRQRLAERAAGTRVIILSGTEEPICAQRALAAGVCGYVLKRSAPETLLHAIRAVRTGGLYLDPTIAGQLVPAGGPPATRTSGIDGFSASLTNREREVIRLIALGFTNKEIAGKLGITAKSIETYRTRASEKLDIRTRAKIVQYAMAQGWFRTESGSSVPEA</sequence>
<keyword evidence="4" id="KW-0804">Transcription</keyword>
<dbReference type="InterPro" id="IPR039420">
    <property type="entry name" value="WalR-like"/>
</dbReference>
<feature type="domain" description="Response regulatory" evidence="7">
    <location>
        <begin position="10"/>
        <end position="126"/>
    </location>
</feature>
<organism evidence="8 9">
    <name type="scientific">Methylobacterium nodulans (strain LMG 21967 / CNCM I-2342 / ORS 2060)</name>
    <dbReference type="NCBI Taxonomy" id="460265"/>
    <lineage>
        <taxon>Bacteria</taxon>
        <taxon>Pseudomonadati</taxon>
        <taxon>Pseudomonadota</taxon>
        <taxon>Alphaproteobacteria</taxon>
        <taxon>Hyphomicrobiales</taxon>
        <taxon>Methylobacteriaceae</taxon>
        <taxon>Methylobacterium</taxon>
    </lineage>
</organism>
<dbReference type="EMBL" id="CP001349">
    <property type="protein sequence ID" value="ACL55876.1"/>
    <property type="molecule type" value="Genomic_DNA"/>
</dbReference>
<dbReference type="Pfam" id="PF00072">
    <property type="entry name" value="Response_reg"/>
    <property type="match status" value="1"/>
</dbReference>
<evidence type="ECO:0000256" key="4">
    <source>
        <dbReference type="ARBA" id="ARBA00023163"/>
    </source>
</evidence>
<dbReference type="eggNOG" id="COG2197">
    <property type="taxonomic scope" value="Bacteria"/>
</dbReference>
<evidence type="ECO:0000259" key="6">
    <source>
        <dbReference type="PROSITE" id="PS50043"/>
    </source>
</evidence>
<feature type="domain" description="HTH luxR-type" evidence="6">
    <location>
        <begin position="154"/>
        <end position="219"/>
    </location>
</feature>
<dbReference type="PROSITE" id="PS50043">
    <property type="entry name" value="HTH_LUXR_2"/>
    <property type="match status" value="1"/>
</dbReference>
<evidence type="ECO:0000259" key="7">
    <source>
        <dbReference type="PROSITE" id="PS50110"/>
    </source>
</evidence>
<dbReference type="InterPro" id="IPR058245">
    <property type="entry name" value="NreC/VraR/RcsB-like_REC"/>
</dbReference>
<proteinExistence type="predicted"/>
<dbReference type="SMART" id="SM00448">
    <property type="entry name" value="REC"/>
    <property type="match status" value="1"/>
</dbReference>
<dbReference type="Gene3D" id="3.40.50.2300">
    <property type="match status" value="1"/>
</dbReference>